<reference evidence="1" key="1">
    <citation type="submission" date="2022-02" db="EMBL/GenBank/DDBJ databases">
        <title>Plant Genome Project.</title>
        <authorList>
            <person name="Zhang R.-G."/>
        </authorList>
    </citation>
    <scope>NUCLEOTIDE SEQUENCE</scope>
    <source>
        <strain evidence="1">AT1</strain>
    </source>
</reference>
<proteinExistence type="predicted"/>
<comment type="caution">
    <text evidence="1">The sequence shown here is derived from an EMBL/GenBank/DDBJ whole genome shotgun (WGS) entry which is preliminary data.</text>
</comment>
<dbReference type="EMBL" id="CM046399">
    <property type="protein sequence ID" value="KAI8528782.1"/>
    <property type="molecule type" value="Genomic_DNA"/>
</dbReference>
<evidence type="ECO:0000313" key="1">
    <source>
        <dbReference type="EMBL" id="KAI8528782.1"/>
    </source>
</evidence>
<gene>
    <name evidence="1" type="ORF">RHMOL_Rhmol12G0174200</name>
</gene>
<protein>
    <submittedName>
        <fullName evidence="1">Uncharacterized protein</fullName>
    </submittedName>
</protein>
<name>A0ACC0LK64_RHOML</name>
<keyword evidence="2" id="KW-1185">Reference proteome</keyword>
<dbReference type="Proteomes" id="UP001062846">
    <property type="component" value="Chromosome 12"/>
</dbReference>
<sequence length="396" mass="44288">MKAANLFNLMLSKGRLRCIGATTPDEYRKFLETDVFESQFEQVYVVEPSIEDTISILRGLKKKFEGLHGVSIQDQAFVVAAQLSAQHITDRRLPEKAIDLVDEACVNMTLELHRNKETIDERCTLKQKLKKLLFPLRAGERSNGLTGGARVEVDANIQENLALGTVGQEQIVAVASRRTSIPVTRLGQEEKQRLRTLADKLRQRVVGQDHAVNVVARTAIKSRVGLGLPQQPTGSFLFLGPDGAGKTEIAKALAEQLFDNETMLIRIDMSRTFGYADWGKLVEEARWRPYGVVPFHKVEKAHSPAFSSLLQVLVEGRLTDSEGRTVDLTNTVIIMTSNLGTERLSEGLAGEWTAESAREKVMQVVRKHFEPKLLDELDEIVVFDPKELIVPESFRT</sequence>
<evidence type="ECO:0000313" key="2">
    <source>
        <dbReference type="Proteomes" id="UP001062846"/>
    </source>
</evidence>
<organism evidence="1 2">
    <name type="scientific">Rhododendron molle</name>
    <name type="common">Chinese azalea</name>
    <name type="synonym">Azalea mollis</name>
    <dbReference type="NCBI Taxonomy" id="49168"/>
    <lineage>
        <taxon>Eukaryota</taxon>
        <taxon>Viridiplantae</taxon>
        <taxon>Streptophyta</taxon>
        <taxon>Embryophyta</taxon>
        <taxon>Tracheophyta</taxon>
        <taxon>Spermatophyta</taxon>
        <taxon>Magnoliopsida</taxon>
        <taxon>eudicotyledons</taxon>
        <taxon>Gunneridae</taxon>
        <taxon>Pentapetalae</taxon>
        <taxon>asterids</taxon>
        <taxon>Ericales</taxon>
        <taxon>Ericaceae</taxon>
        <taxon>Ericoideae</taxon>
        <taxon>Rhodoreae</taxon>
        <taxon>Rhododendron</taxon>
    </lineage>
</organism>
<accession>A0ACC0LK64</accession>